<gene>
    <name evidence="1" type="ORF">Nocox_08385</name>
</gene>
<dbReference type="Proteomes" id="UP000824681">
    <property type="component" value="Chromosome"/>
</dbReference>
<organism evidence="1 2">
    <name type="scientific">Nonomuraea coxensis DSM 45129</name>
    <dbReference type="NCBI Taxonomy" id="1122611"/>
    <lineage>
        <taxon>Bacteria</taxon>
        <taxon>Bacillati</taxon>
        <taxon>Actinomycetota</taxon>
        <taxon>Actinomycetes</taxon>
        <taxon>Streptosporangiales</taxon>
        <taxon>Streptosporangiaceae</taxon>
        <taxon>Nonomuraea</taxon>
    </lineage>
</organism>
<proteinExistence type="predicted"/>
<dbReference type="EMBL" id="CP068985">
    <property type="protein sequence ID" value="QYC39301.1"/>
    <property type="molecule type" value="Genomic_DNA"/>
</dbReference>
<keyword evidence="2" id="KW-1185">Reference proteome</keyword>
<sequence length="80" mass="8321">MTGETFIVRVRGAGAGREFAVLEAGRFAGVRGSGAGAGVRRQWVGVGAGAGVRAARRFLIAARPGIAIMIRHHDLPLLAR</sequence>
<accession>A0ABX8TX51</accession>
<dbReference type="RefSeq" id="WP_020546615.1">
    <property type="nucleotide sequence ID" value="NZ_KB903996.1"/>
</dbReference>
<protein>
    <submittedName>
        <fullName evidence="1">Uncharacterized protein</fullName>
    </submittedName>
</protein>
<name>A0ABX8TX51_9ACTN</name>
<reference evidence="1 2" key="1">
    <citation type="journal article" date="2021" name="ACS Chem. Biol.">
        <title>Genomic-Led Discovery of a Novel Glycopeptide Antibiotic by Nonomuraea coxensis DSM 45129.</title>
        <authorList>
            <person name="Yushchuk O."/>
            <person name="Vior N.M."/>
            <person name="Andreo-Vidal A."/>
            <person name="Berini F."/>
            <person name="Ruckert C."/>
            <person name="Busche T."/>
            <person name="Binda E."/>
            <person name="Kalinowski J."/>
            <person name="Truman A.W."/>
            <person name="Marinelli F."/>
        </authorList>
    </citation>
    <scope>NUCLEOTIDE SEQUENCE [LARGE SCALE GENOMIC DNA]</scope>
    <source>
        <strain evidence="1 2">DSM 45129</strain>
    </source>
</reference>
<evidence type="ECO:0000313" key="1">
    <source>
        <dbReference type="EMBL" id="QYC39301.1"/>
    </source>
</evidence>
<evidence type="ECO:0000313" key="2">
    <source>
        <dbReference type="Proteomes" id="UP000824681"/>
    </source>
</evidence>